<dbReference type="InterPro" id="IPR009072">
    <property type="entry name" value="Histone-fold"/>
</dbReference>
<dbReference type="CDD" id="cd22907">
    <property type="entry name" value="HFD_NFYB"/>
    <property type="match status" value="1"/>
</dbReference>
<name>A0A7J7P0J7_9MAGN</name>
<dbReference type="Proteomes" id="UP000541444">
    <property type="component" value="Unassembled WGS sequence"/>
</dbReference>
<keyword evidence="2" id="KW-0805">Transcription regulation</keyword>
<dbReference type="PANTHER" id="PTHR11064">
    <property type="entry name" value="CCAAT-BINDING TRANSCRIPTION FACTOR-RELATED"/>
    <property type="match status" value="1"/>
</dbReference>
<dbReference type="GO" id="GO:0046982">
    <property type="term" value="F:protein heterodimerization activity"/>
    <property type="evidence" value="ECO:0007669"/>
    <property type="project" value="InterPro"/>
</dbReference>
<dbReference type="OrthoDB" id="386949at2759"/>
<sequence>MKDPYMCMPVTNVIRIIRMLFPNDAKISDDSKETVQECVFQFIHLVTQLANEHCLYDQRKTVIADDLIWAMGKLGFEQCVTPLCYFLYRYCESESDRGTVRGGG</sequence>
<dbReference type="PANTHER" id="PTHR11064:SF115">
    <property type="entry name" value="NUCLEAR TRANSCRIPTION FACTOR Y SUBUNIT B-9"/>
    <property type="match status" value="1"/>
</dbReference>
<keyword evidence="3" id="KW-0804">Transcription</keyword>
<keyword evidence="6" id="KW-1185">Reference proteome</keyword>
<dbReference type="EMBL" id="JACGCM010000393">
    <property type="protein sequence ID" value="KAF6172752.1"/>
    <property type="molecule type" value="Genomic_DNA"/>
</dbReference>
<gene>
    <name evidence="5" type="ORF">GIB67_000810</name>
</gene>
<evidence type="ECO:0000313" key="6">
    <source>
        <dbReference type="Proteomes" id="UP000541444"/>
    </source>
</evidence>
<comment type="caution">
    <text evidence="5">The sequence shown here is derived from an EMBL/GenBank/DDBJ whole genome shotgun (WGS) entry which is preliminary data.</text>
</comment>
<dbReference type="GO" id="GO:0016602">
    <property type="term" value="C:CCAAT-binding factor complex"/>
    <property type="evidence" value="ECO:0007669"/>
    <property type="project" value="InterPro"/>
</dbReference>
<dbReference type="GO" id="GO:0000978">
    <property type="term" value="F:RNA polymerase II cis-regulatory region sequence-specific DNA binding"/>
    <property type="evidence" value="ECO:0007669"/>
    <property type="project" value="TreeGrafter"/>
</dbReference>
<dbReference type="InterPro" id="IPR003958">
    <property type="entry name" value="CBFA_NFYB_domain"/>
</dbReference>
<dbReference type="SUPFAM" id="SSF47113">
    <property type="entry name" value="Histone-fold"/>
    <property type="match status" value="1"/>
</dbReference>
<dbReference type="AlphaFoldDB" id="A0A7J7P0J7"/>
<proteinExistence type="inferred from homology"/>
<dbReference type="GO" id="GO:0001228">
    <property type="term" value="F:DNA-binding transcription activator activity, RNA polymerase II-specific"/>
    <property type="evidence" value="ECO:0007669"/>
    <property type="project" value="InterPro"/>
</dbReference>
<evidence type="ECO:0000256" key="2">
    <source>
        <dbReference type="ARBA" id="ARBA00023015"/>
    </source>
</evidence>
<comment type="similarity">
    <text evidence="1">Belongs to the NFYB/HAP3 subunit family.</text>
</comment>
<evidence type="ECO:0000256" key="1">
    <source>
        <dbReference type="ARBA" id="ARBA00009053"/>
    </source>
</evidence>
<dbReference type="InterPro" id="IPR027113">
    <property type="entry name" value="Transc_fact_NFYB/HAP3"/>
</dbReference>
<evidence type="ECO:0000313" key="5">
    <source>
        <dbReference type="EMBL" id="KAF6172752.1"/>
    </source>
</evidence>
<dbReference type="Gene3D" id="1.10.20.10">
    <property type="entry name" value="Histone, subunit A"/>
    <property type="match status" value="1"/>
</dbReference>
<feature type="domain" description="Transcription factor CBF/NF-Y/archaeal histone" evidence="4">
    <location>
        <begin position="8"/>
        <end position="71"/>
    </location>
</feature>
<accession>A0A7J7P0J7</accession>
<evidence type="ECO:0000256" key="3">
    <source>
        <dbReference type="ARBA" id="ARBA00023163"/>
    </source>
</evidence>
<protein>
    <recommendedName>
        <fullName evidence="4">Transcription factor CBF/NF-Y/archaeal histone domain-containing protein</fullName>
    </recommendedName>
</protein>
<reference evidence="5 6" key="1">
    <citation type="journal article" date="2020" name="IScience">
        <title>Genome Sequencing of the Endangered Kingdonia uniflora (Circaeasteraceae, Ranunculales) Reveals Potential Mechanisms of Evolutionary Specialization.</title>
        <authorList>
            <person name="Sun Y."/>
            <person name="Deng T."/>
            <person name="Zhang A."/>
            <person name="Moore M.J."/>
            <person name="Landis J.B."/>
            <person name="Lin N."/>
            <person name="Zhang H."/>
            <person name="Zhang X."/>
            <person name="Huang J."/>
            <person name="Zhang X."/>
            <person name="Sun H."/>
            <person name="Wang H."/>
        </authorList>
    </citation>
    <scope>NUCLEOTIDE SEQUENCE [LARGE SCALE GENOMIC DNA]</scope>
    <source>
        <strain evidence="5">TB1705</strain>
        <tissue evidence="5">Leaf</tissue>
    </source>
</reference>
<dbReference type="Pfam" id="PF00808">
    <property type="entry name" value="CBFD_NFYB_HMF"/>
    <property type="match status" value="1"/>
</dbReference>
<organism evidence="5 6">
    <name type="scientific">Kingdonia uniflora</name>
    <dbReference type="NCBI Taxonomy" id="39325"/>
    <lineage>
        <taxon>Eukaryota</taxon>
        <taxon>Viridiplantae</taxon>
        <taxon>Streptophyta</taxon>
        <taxon>Embryophyta</taxon>
        <taxon>Tracheophyta</taxon>
        <taxon>Spermatophyta</taxon>
        <taxon>Magnoliopsida</taxon>
        <taxon>Ranunculales</taxon>
        <taxon>Circaeasteraceae</taxon>
        <taxon>Kingdonia</taxon>
    </lineage>
</organism>
<evidence type="ECO:0000259" key="4">
    <source>
        <dbReference type="Pfam" id="PF00808"/>
    </source>
</evidence>